<comment type="caution">
    <text evidence="3">The sequence shown here is derived from an EMBL/GenBank/DDBJ whole genome shotgun (WGS) entry which is preliminary data.</text>
</comment>
<keyword evidence="2" id="KW-0812">Transmembrane</keyword>
<dbReference type="EMBL" id="LUKF01000001">
    <property type="protein sequence ID" value="KYG70847.1"/>
    <property type="molecule type" value="Genomic_DNA"/>
</dbReference>
<keyword evidence="2" id="KW-1133">Transmembrane helix</keyword>
<keyword evidence="2" id="KW-0520">NAD</keyword>
<dbReference type="EC" id="7.1.1.-" evidence="2"/>
<keyword evidence="2" id="KW-1003">Cell membrane</keyword>
<dbReference type="GO" id="GO:0008137">
    <property type="term" value="F:NADH dehydrogenase (ubiquinone) activity"/>
    <property type="evidence" value="ECO:0007669"/>
    <property type="project" value="UniProtKB-UniRule"/>
</dbReference>
<evidence type="ECO:0000313" key="3">
    <source>
        <dbReference type="EMBL" id="KYG70847.1"/>
    </source>
</evidence>
<proteinExistence type="inferred from homology"/>
<feature type="transmembrane region" description="Helical" evidence="2">
    <location>
        <begin position="6"/>
        <end position="26"/>
    </location>
</feature>
<sequence length="178" mass="18672">MTADAFLFWFLAIVTLVSGLSVILLSNPIYSSLCLAMTMVGISALFVTLNAYFIAGVQLIVYAGAVMVLFVMVIMLFDLKKDLQAFTKGKFSGAVKIASVGLLAGLVVGAIAMSVGLLTEKTTDNPVTAGTGMETTKQLGQILFSKYIFGFEALGVLLLVIAVGAVALARSKGGTHEH</sequence>
<dbReference type="PANTHER" id="PTHR33269">
    <property type="entry name" value="NADH-UBIQUINONE OXIDOREDUCTASE CHAIN 6"/>
    <property type="match status" value="1"/>
</dbReference>
<evidence type="ECO:0000256" key="2">
    <source>
        <dbReference type="RuleBase" id="RU004429"/>
    </source>
</evidence>
<protein>
    <recommendedName>
        <fullName evidence="2">NADH-quinone oxidoreductase subunit J</fullName>
        <ecNumber evidence="2">7.1.1.-</ecNumber>
    </recommendedName>
</protein>
<comment type="similarity">
    <text evidence="1 2">Belongs to the complex I subunit 6 family.</text>
</comment>
<dbReference type="GO" id="GO:0005886">
    <property type="term" value="C:plasma membrane"/>
    <property type="evidence" value="ECO:0007669"/>
    <property type="project" value="UniProtKB-SubCell"/>
</dbReference>
<reference evidence="3 4" key="1">
    <citation type="submission" date="2016-03" db="EMBL/GenBank/DDBJ databases">
        <authorList>
            <person name="Ploux O."/>
        </authorList>
    </citation>
    <scope>NUCLEOTIDE SEQUENCE [LARGE SCALE GENOMIC DNA]</scope>
    <source>
        <strain evidence="3 4">BER2</strain>
    </source>
</reference>
<accession>A0A150WWE5</accession>
<comment type="catalytic activity">
    <reaction evidence="2">
        <text>a quinone + NADH + 5 H(+)(in) = a quinol + NAD(+) + 4 H(+)(out)</text>
        <dbReference type="Rhea" id="RHEA:57888"/>
        <dbReference type="ChEBI" id="CHEBI:15378"/>
        <dbReference type="ChEBI" id="CHEBI:24646"/>
        <dbReference type="ChEBI" id="CHEBI:57540"/>
        <dbReference type="ChEBI" id="CHEBI:57945"/>
        <dbReference type="ChEBI" id="CHEBI:132124"/>
    </reaction>
</comment>
<comment type="subcellular location">
    <subcellularLocation>
        <location evidence="2">Cell membrane</location>
        <topology evidence="2">Multi-pass membrane protein</topology>
    </subcellularLocation>
</comment>
<gene>
    <name evidence="3" type="ORF">AZI85_02645</name>
</gene>
<dbReference type="OrthoDB" id="5293968at2"/>
<comment type="function">
    <text evidence="2">NDH-1 shuttles electrons from NADH, via FMN and iron-sulfur (Fe-S) centers, to quinones in the respiratory chain. Couples the redox reaction to proton translocation (for every two electrons transferred, four hydrogen ions are translocated across the cytoplasmic membrane), and thus conserves the redox energy in a proton gradient.</text>
</comment>
<feature type="transmembrane region" description="Helical" evidence="2">
    <location>
        <begin position="33"/>
        <end position="53"/>
    </location>
</feature>
<dbReference type="InterPro" id="IPR042106">
    <property type="entry name" value="Nuo/plastoQ_OxRdtase_6_NuoJ"/>
</dbReference>
<name>A0A150WWE5_BDEBC</name>
<dbReference type="Proteomes" id="UP000075391">
    <property type="component" value="Unassembled WGS sequence"/>
</dbReference>
<evidence type="ECO:0000256" key="1">
    <source>
        <dbReference type="ARBA" id="ARBA00005698"/>
    </source>
</evidence>
<feature type="transmembrane region" description="Helical" evidence="2">
    <location>
        <begin position="59"/>
        <end position="77"/>
    </location>
</feature>
<feature type="transmembrane region" description="Helical" evidence="2">
    <location>
        <begin position="147"/>
        <end position="169"/>
    </location>
</feature>
<evidence type="ECO:0000313" key="4">
    <source>
        <dbReference type="Proteomes" id="UP000075391"/>
    </source>
</evidence>
<dbReference type="Gene3D" id="1.20.120.1200">
    <property type="entry name" value="NADH-ubiquinone/plastoquinone oxidoreductase chain 6, subunit NuoJ"/>
    <property type="match status" value="1"/>
</dbReference>
<dbReference type="Pfam" id="PF00499">
    <property type="entry name" value="Oxidored_q3"/>
    <property type="match status" value="1"/>
</dbReference>
<keyword evidence="2" id="KW-0472">Membrane</keyword>
<organism evidence="3 4">
    <name type="scientific">Bdellovibrio bacteriovorus</name>
    <dbReference type="NCBI Taxonomy" id="959"/>
    <lineage>
        <taxon>Bacteria</taxon>
        <taxon>Pseudomonadati</taxon>
        <taxon>Bdellovibrionota</taxon>
        <taxon>Bdellovibrionia</taxon>
        <taxon>Bdellovibrionales</taxon>
        <taxon>Pseudobdellovibrionaceae</taxon>
        <taxon>Bdellovibrio</taxon>
    </lineage>
</organism>
<feature type="transmembrane region" description="Helical" evidence="2">
    <location>
        <begin position="97"/>
        <end position="118"/>
    </location>
</feature>
<dbReference type="GO" id="GO:0048038">
    <property type="term" value="F:quinone binding"/>
    <property type="evidence" value="ECO:0007669"/>
    <property type="project" value="UniProtKB-UniRule"/>
</dbReference>
<dbReference type="AlphaFoldDB" id="A0A150WWE5"/>
<keyword evidence="2" id="KW-0874">Quinone</keyword>
<dbReference type="PANTHER" id="PTHR33269:SF17">
    <property type="entry name" value="NADH-UBIQUINONE OXIDOREDUCTASE CHAIN 6"/>
    <property type="match status" value="1"/>
</dbReference>
<dbReference type="InterPro" id="IPR001457">
    <property type="entry name" value="NADH_UbQ/plastoQ_OxRdtase_su6"/>
</dbReference>
<dbReference type="RefSeq" id="WP_063242596.1">
    <property type="nucleotide sequence ID" value="NZ_CP168967.1"/>
</dbReference>